<evidence type="ECO:0000256" key="3">
    <source>
        <dbReference type="PROSITE-ProRule" id="PRU00196"/>
    </source>
</evidence>
<evidence type="ECO:0000259" key="6">
    <source>
        <dbReference type="PROSITE" id="PS50923"/>
    </source>
</evidence>
<evidence type="ECO:0000259" key="5">
    <source>
        <dbReference type="PROSITE" id="PS50287"/>
    </source>
</evidence>
<protein>
    <submittedName>
        <fullName evidence="7">Uncharacterized protein</fullName>
    </submittedName>
</protein>
<gene>
    <name evidence="7" type="ORF">DPMN_089824</name>
</gene>
<evidence type="ECO:0000313" key="7">
    <source>
        <dbReference type="EMBL" id="KAH3847501.1"/>
    </source>
</evidence>
<dbReference type="Proteomes" id="UP000828390">
    <property type="component" value="Unassembled WGS sequence"/>
</dbReference>
<dbReference type="SUPFAM" id="SSF56487">
    <property type="entry name" value="SRCR-like"/>
    <property type="match status" value="1"/>
</dbReference>
<evidence type="ECO:0000256" key="1">
    <source>
        <dbReference type="ARBA" id="ARBA00022729"/>
    </source>
</evidence>
<dbReference type="PROSITE" id="PS50923">
    <property type="entry name" value="SUSHI"/>
    <property type="match status" value="1"/>
</dbReference>
<keyword evidence="8" id="KW-1185">Reference proteome</keyword>
<dbReference type="InterPro" id="IPR035976">
    <property type="entry name" value="Sushi/SCR/CCP_sf"/>
</dbReference>
<comment type="caution">
    <text evidence="7">The sequence shown here is derived from an EMBL/GenBank/DDBJ whole genome shotgun (WGS) entry which is preliminary data.</text>
</comment>
<dbReference type="PANTHER" id="PTHR48071">
    <property type="entry name" value="SRCR DOMAIN-CONTAINING PROTEIN"/>
    <property type="match status" value="1"/>
</dbReference>
<feature type="domain" description="SRCR" evidence="5">
    <location>
        <begin position="26"/>
        <end position="122"/>
    </location>
</feature>
<dbReference type="CDD" id="cd00033">
    <property type="entry name" value="CCP"/>
    <property type="match status" value="1"/>
</dbReference>
<feature type="domain" description="Sushi" evidence="6">
    <location>
        <begin position="126"/>
        <end position="181"/>
    </location>
</feature>
<dbReference type="Pfam" id="PF00084">
    <property type="entry name" value="Sushi"/>
    <property type="match status" value="1"/>
</dbReference>
<keyword evidence="4" id="KW-0768">Sushi</keyword>
<dbReference type="PROSITE" id="PS50287">
    <property type="entry name" value="SRCR_2"/>
    <property type="match status" value="1"/>
</dbReference>
<dbReference type="SUPFAM" id="SSF57535">
    <property type="entry name" value="Complement control module/SCR domain"/>
    <property type="match status" value="1"/>
</dbReference>
<dbReference type="InterPro" id="IPR036772">
    <property type="entry name" value="SRCR-like_dom_sf"/>
</dbReference>
<keyword evidence="1" id="KW-0732">Signal</keyword>
<proteinExistence type="predicted"/>
<accession>A0A9D4QXN8</accession>
<sequence>MICTANGWTTIEECQEYSYPLYIQEIRLVDGNSTFDGRVEIKVFNTWGTVCNDLFGIEEANVICKMIGFYSAEGFRTSSIQGTGPVYVDNMACDANSSHINDCQYSTYHDCSHSEDVAVTCTGITAKCVNPTPQFGSVNDTSTNVGSSISVACERGRILVGDSVIVCKEDGNWTSAPFCRLIGNIYRKQYR</sequence>
<dbReference type="Gene3D" id="3.10.250.10">
    <property type="entry name" value="SRCR-like domain"/>
    <property type="match status" value="1"/>
</dbReference>
<dbReference type="FunFam" id="3.10.250.10:FF:000001">
    <property type="entry name" value="Lysyl oxidase 4 isoform X1"/>
    <property type="match status" value="1"/>
</dbReference>
<dbReference type="InterPro" id="IPR000436">
    <property type="entry name" value="Sushi_SCR_CCP_dom"/>
</dbReference>
<dbReference type="SMART" id="SM00202">
    <property type="entry name" value="SR"/>
    <property type="match status" value="1"/>
</dbReference>
<name>A0A9D4QXN8_DREPO</name>
<dbReference type="GO" id="GO:0016020">
    <property type="term" value="C:membrane"/>
    <property type="evidence" value="ECO:0007669"/>
    <property type="project" value="InterPro"/>
</dbReference>
<comment type="caution">
    <text evidence="3">Lacks conserved residue(s) required for the propagation of feature annotation.</text>
</comment>
<feature type="disulfide bond" evidence="3">
    <location>
        <begin position="93"/>
        <end position="103"/>
    </location>
</feature>
<evidence type="ECO:0000256" key="4">
    <source>
        <dbReference type="PROSITE-ProRule" id="PRU00302"/>
    </source>
</evidence>
<dbReference type="Pfam" id="PF00530">
    <property type="entry name" value="SRCR"/>
    <property type="match status" value="1"/>
</dbReference>
<dbReference type="SMART" id="SM00032">
    <property type="entry name" value="CCP"/>
    <property type="match status" value="1"/>
</dbReference>
<reference evidence="7" key="2">
    <citation type="submission" date="2020-11" db="EMBL/GenBank/DDBJ databases">
        <authorList>
            <person name="McCartney M.A."/>
            <person name="Auch B."/>
            <person name="Kono T."/>
            <person name="Mallez S."/>
            <person name="Becker A."/>
            <person name="Gohl D.M."/>
            <person name="Silverstein K.A.T."/>
            <person name="Koren S."/>
            <person name="Bechman K.B."/>
            <person name="Herman A."/>
            <person name="Abrahante J.E."/>
            <person name="Garbe J."/>
        </authorList>
    </citation>
    <scope>NUCLEOTIDE SEQUENCE</scope>
    <source>
        <strain evidence="7">Duluth1</strain>
        <tissue evidence="7">Whole animal</tissue>
    </source>
</reference>
<dbReference type="PRINTS" id="PR00258">
    <property type="entry name" value="SPERACTRCPTR"/>
</dbReference>
<reference evidence="7" key="1">
    <citation type="journal article" date="2019" name="bioRxiv">
        <title>The Genome of the Zebra Mussel, Dreissena polymorpha: A Resource for Invasive Species Research.</title>
        <authorList>
            <person name="McCartney M.A."/>
            <person name="Auch B."/>
            <person name="Kono T."/>
            <person name="Mallez S."/>
            <person name="Zhang Y."/>
            <person name="Obille A."/>
            <person name="Becker A."/>
            <person name="Abrahante J.E."/>
            <person name="Garbe J."/>
            <person name="Badalamenti J.P."/>
            <person name="Herman A."/>
            <person name="Mangelson H."/>
            <person name="Liachko I."/>
            <person name="Sullivan S."/>
            <person name="Sone E.D."/>
            <person name="Koren S."/>
            <person name="Silverstein K.A.T."/>
            <person name="Beckman K.B."/>
            <person name="Gohl D.M."/>
        </authorList>
    </citation>
    <scope>NUCLEOTIDE SEQUENCE</scope>
    <source>
        <strain evidence="7">Duluth1</strain>
        <tissue evidence="7">Whole animal</tissue>
    </source>
</reference>
<keyword evidence="2 3" id="KW-1015">Disulfide bond</keyword>
<evidence type="ECO:0000256" key="2">
    <source>
        <dbReference type="ARBA" id="ARBA00023157"/>
    </source>
</evidence>
<dbReference type="EMBL" id="JAIWYP010000003">
    <property type="protein sequence ID" value="KAH3847501.1"/>
    <property type="molecule type" value="Genomic_DNA"/>
</dbReference>
<organism evidence="7 8">
    <name type="scientific">Dreissena polymorpha</name>
    <name type="common">Zebra mussel</name>
    <name type="synonym">Mytilus polymorpha</name>
    <dbReference type="NCBI Taxonomy" id="45954"/>
    <lineage>
        <taxon>Eukaryota</taxon>
        <taxon>Metazoa</taxon>
        <taxon>Spiralia</taxon>
        <taxon>Lophotrochozoa</taxon>
        <taxon>Mollusca</taxon>
        <taxon>Bivalvia</taxon>
        <taxon>Autobranchia</taxon>
        <taxon>Heteroconchia</taxon>
        <taxon>Euheterodonta</taxon>
        <taxon>Imparidentia</taxon>
        <taxon>Neoheterodontei</taxon>
        <taxon>Myida</taxon>
        <taxon>Dreissenoidea</taxon>
        <taxon>Dreissenidae</taxon>
        <taxon>Dreissena</taxon>
    </lineage>
</organism>
<dbReference type="InterPro" id="IPR001190">
    <property type="entry name" value="SRCR"/>
</dbReference>
<dbReference type="AlphaFoldDB" id="A0A9D4QXN8"/>
<dbReference type="Gene3D" id="2.10.70.10">
    <property type="entry name" value="Complement Module, domain 1"/>
    <property type="match status" value="1"/>
</dbReference>
<dbReference type="PROSITE" id="PS00420">
    <property type="entry name" value="SRCR_1"/>
    <property type="match status" value="1"/>
</dbReference>
<evidence type="ECO:0000313" key="8">
    <source>
        <dbReference type="Proteomes" id="UP000828390"/>
    </source>
</evidence>
<dbReference type="PANTHER" id="PTHR48071:SF18">
    <property type="entry name" value="DELETED IN MALIGNANT BRAIN TUMORS 1 PROTEIN-RELATED"/>
    <property type="match status" value="1"/>
</dbReference>